<dbReference type="PANTHER" id="PTHR12526:SF637">
    <property type="entry name" value="GLYCOSYLTRANSFERASE EPSF-RELATED"/>
    <property type="match status" value="1"/>
</dbReference>
<accession>A0A481YVA3</accession>
<dbReference type="Gene3D" id="3.40.50.2000">
    <property type="entry name" value="Glycogen Phosphorylase B"/>
    <property type="match status" value="2"/>
</dbReference>
<protein>
    <submittedName>
        <fullName evidence="2">Glycosyl transferase</fullName>
    </submittedName>
</protein>
<sequence length="361" mass="38633">MAAASALFVSHEWTLTGAPLFTLHLAALHADVFGGPVAVVGLLDGQKGYETVHARAGAPAAVRLAPAALDNVAGYRWVVLNTAVAHSVGGALVGQMGKAWAARHLIWWIHENHPFYTQATATNWAPAAARCVFDSEASRRAWRHTAIPAAKTSVVHPALGGAFVRRAADPAPKGQTCTFLCVGTVMQEKGQLGVVRAFARLGEHAPQELRIVGFGPPCRRRPQYENRLYACRDALPRSIRRRVTFVERCADVHEHYAAASVFVHNAGEPGENFGLVLLEAMAHALPVVASDAGGAREIVVPGETGALYAAGDLDALTAALRRAGADEAWRVAAGRRGRARYQVRFSEARMAAEWKDLLAAL</sequence>
<dbReference type="Pfam" id="PF00534">
    <property type="entry name" value="Glycos_transf_1"/>
    <property type="match status" value="1"/>
</dbReference>
<dbReference type="SUPFAM" id="SSF53756">
    <property type="entry name" value="UDP-Glycosyltransferase/glycogen phosphorylase"/>
    <property type="match status" value="1"/>
</dbReference>
<feature type="domain" description="Glycosyl transferase family 1" evidence="1">
    <location>
        <begin position="175"/>
        <end position="339"/>
    </location>
</feature>
<reference evidence="2" key="1">
    <citation type="journal article" date="2019" name="MBio">
        <title>Virus Genomes from Deep Sea Sediments Expand the Ocean Megavirome and Support Independent Origins of Viral Gigantism.</title>
        <authorList>
            <person name="Backstrom D."/>
            <person name="Yutin N."/>
            <person name="Jorgensen S.L."/>
            <person name="Dharamshi J."/>
            <person name="Homa F."/>
            <person name="Zaremba-Niedwiedzka K."/>
            <person name="Spang A."/>
            <person name="Wolf Y.I."/>
            <person name="Koonin E.V."/>
            <person name="Ettema T.J."/>
        </authorList>
    </citation>
    <scope>NUCLEOTIDE SEQUENCE</scope>
</reference>
<dbReference type="PANTHER" id="PTHR12526">
    <property type="entry name" value="GLYCOSYLTRANSFERASE"/>
    <property type="match status" value="1"/>
</dbReference>
<name>A0A481YVA3_9VIRU</name>
<dbReference type="InterPro" id="IPR001296">
    <property type="entry name" value="Glyco_trans_1"/>
</dbReference>
<keyword evidence="2" id="KW-0808">Transferase</keyword>
<dbReference type="EMBL" id="MK500339">
    <property type="protein sequence ID" value="QBK86970.1"/>
    <property type="molecule type" value="Genomic_DNA"/>
</dbReference>
<dbReference type="InterPro" id="IPR041693">
    <property type="entry name" value="Glyco_trans_4_5"/>
</dbReference>
<organism evidence="2">
    <name type="scientific">Marseillevirus LCMAC103</name>
    <dbReference type="NCBI Taxonomy" id="2506604"/>
    <lineage>
        <taxon>Viruses</taxon>
        <taxon>Varidnaviria</taxon>
        <taxon>Bamfordvirae</taxon>
        <taxon>Nucleocytoviricota</taxon>
        <taxon>Megaviricetes</taxon>
        <taxon>Pimascovirales</taxon>
        <taxon>Pimascovirales incertae sedis</taxon>
        <taxon>Marseilleviridae</taxon>
    </lineage>
</organism>
<proteinExistence type="predicted"/>
<dbReference type="Pfam" id="PF16994">
    <property type="entry name" value="Glyco_trans_4_5"/>
    <property type="match status" value="1"/>
</dbReference>
<evidence type="ECO:0000313" key="2">
    <source>
        <dbReference type="EMBL" id="QBK86970.1"/>
    </source>
</evidence>
<dbReference type="GO" id="GO:0016757">
    <property type="term" value="F:glycosyltransferase activity"/>
    <property type="evidence" value="ECO:0007669"/>
    <property type="project" value="InterPro"/>
</dbReference>
<dbReference type="CDD" id="cd03801">
    <property type="entry name" value="GT4_PimA-like"/>
    <property type="match status" value="1"/>
</dbReference>
<gene>
    <name evidence="2" type="ORF">LCMAC103_03120</name>
</gene>
<evidence type="ECO:0000259" key="1">
    <source>
        <dbReference type="Pfam" id="PF00534"/>
    </source>
</evidence>